<dbReference type="InterPro" id="IPR023393">
    <property type="entry name" value="START-like_dom_sf"/>
</dbReference>
<accession>A0A815SYS9</accession>
<gene>
    <name evidence="1" type="ORF">EDS130_LOCUS42526</name>
    <name evidence="2" type="ORF">XAT740_LOCUS57200</name>
</gene>
<dbReference type="Pfam" id="PF08982">
    <property type="entry name" value="AtaL"/>
    <property type="match status" value="1"/>
</dbReference>
<sequence>MPEHKVKIFVKARFDVIWDNLIDKIYHPEKYLDEIRSVEIVENESDHVLRIVRFHDSTWQELKELIVYDKSSGIIVYRLVDHPSFEGETINICRTTNEIYHSELQFEINWKLKDSNQFESEHDKEISYNKLQTAIQQMKTICEEAELIQN</sequence>
<proteinExistence type="predicted"/>
<dbReference type="EMBL" id="CAJNOR010011645">
    <property type="protein sequence ID" value="CAF1662756.1"/>
    <property type="molecule type" value="Genomic_DNA"/>
</dbReference>
<keyword evidence="3" id="KW-1185">Reference proteome</keyword>
<evidence type="ECO:0000313" key="2">
    <source>
        <dbReference type="EMBL" id="CAF1662756.1"/>
    </source>
</evidence>
<name>A0A815SYS9_ADIRI</name>
<dbReference type="Proteomes" id="UP000663852">
    <property type="component" value="Unassembled WGS sequence"/>
</dbReference>
<dbReference type="OrthoDB" id="9973839at2759"/>
<reference evidence="1" key="1">
    <citation type="submission" date="2021-02" db="EMBL/GenBank/DDBJ databases">
        <authorList>
            <person name="Nowell W R."/>
        </authorList>
    </citation>
    <scope>NUCLEOTIDE SEQUENCE</scope>
</reference>
<comment type="caution">
    <text evidence="1">The sequence shown here is derived from an EMBL/GenBank/DDBJ whole genome shotgun (WGS) entry which is preliminary data.</text>
</comment>
<dbReference type="Proteomes" id="UP000663828">
    <property type="component" value="Unassembled WGS sequence"/>
</dbReference>
<dbReference type="SUPFAM" id="SSF55961">
    <property type="entry name" value="Bet v1-like"/>
    <property type="match status" value="1"/>
</dbReference>
<dbReference type="InterPro" id="IPR015075">
    <property type="entry name" value="AtaL"/>
</dbReference>
<dbReference type="Gene3D" id="3.30.530.20">
    <property type="match status" value="1"/>
</dbReference>
<evidence type="ECO:0000313" key="3">
    <source>
        <dbReference type="Proteomes" id="UP000663828"/>
    </source>
</evidence>
<protein>
    <submittedName>
        <fullName evidence="1">Uncharacterized protein</fullName>
    </submittedName>
</protein>
<organism evidence="1 4">
    <name type="scientific">Adineta ricciae</name>
    <name type="common">Rotifer</name>
    <dbReference type="NCBI Taxonomy" id="249248"/>
    <lineage>
        <taxon>Eukaryota</taxon>
        <taxon>Metazoa</taxon>
        <taxon>Spiralia</taxon>
        <taxon>Gnathifera</taxon>
        <taxon>Rotifera</taxon>
        <taxon>Eurotatoria</taxon>
        <taxon>Bdelloidea</taxon>
        <taxon>Adinetida</taxon>
        <taxon>Adinetidae</taxon>
        <taxon>Adineta</taxon>
    </lineage>
</organism>
<dbReference type="EMBL" id="CAJNOJ010000626">
    <property type="protein sequence ID" value="CAF1499291.1"/>
    <property type="molecule type" value="Genomic_DNA"/>
</dbReference>
<dbReference type="AlphaFoldDB" id="A0A815SYS9"/>
<evidence type="ECO:0000313" key="1">
    <source>
        <dbReference type="EMBL" id="CAF1499291.1"/>
    </source>
</evidence>
<evidence type="ECO:0000313" key="4">
    <source>
        <dbReference type="Proteomes" id="UP000663852"/>
    </source>
</evidence>